<sequence length="137" mass="15509">MSPLLRTLYRGMIRMYPASFRSEFGEEMLWIFDEESRASRTLPLFLDAARSIALRRVRPASEKTATAGYYVEIHSAVPAQRVAQAILVFLYFALGVAIVISPWVPKLSTMSHIARERYHLTTLKIIASLPAARLPKT</sequence>
<protein>
    <submittedName>
        <fullName evidence="2">Uncharacterized protein</fullName>
    </submittedName>
</protein>
<keyword evidence="1" id="KW-0472">Membrane</keyword>
<comment type="caution">
    <text evidence="2">The sequence shown here is derived from an EMBL/GenBank/DDBJ whole genome shotgun (WGS) entry which is preliminary data.</text>
</comment>
<dbReference type="RefSeq" id="WP_130419621.1">
    <property type="nucleotide sequence ID" value="NZ_SHKW01000001.1"/>
</dbReference>
<feature type="transmembrane region" description="Helical" evidence="1">
    <location>
        <begin position="85"/>
        <end position="104"/>
    </location>
</feature>
<gene>
    <name evidence="2" type="ORF">BDD14_3295</name>
</gene>
<dbReference type="OrthoDB" id="117098at2"/>
<organism evidence="2 3">
    <name type="scientific">Edaphobacter modestus</name>
    <dbReference type="NCBI Taxonomy" id="388466"/>
    <lineage>
        <taxon>Bacteria</taxon>
        <taxon>Pseudomonadati</taxon>
        <taxon>Acidobacteriota</taxon>
        <taxon>Terriglobia</taxon>
        <taxon>Terriglobales</taxon>
        <taxon>Acidobacteriaceae</taxon>
        <taxon>Edaphobacter</taxon>
    </lineage>
</organism>
<reference evidence="2 3" key="1">
    <citation type="submission" date="2019-02" db="EMBL/GenBank/DDBJ databases">
        <title>Genomic Encyclopedia of Archaeal and Bacterial Type Strains, Phase II (KMG-II): from individual species to whole genera.</title>
        <authorList>
            <person name="Goeker M."/>
        </authorList>
    </citation>
    <scope>NUCLEOTIDE SEQUENCE [LARGE SCALE GENOMIC DNA]</scope>
    <source>
        <strain evidence="2 3">DSM 18101</strain>
    </source>
</reference>
<evidence type="ECO:0000256" key="1">
    <source>
        <dbReference type="SAM" id="Phobius"/>
    </source>
</evidence>
<evidence type="ECO:0000313" key="2">
    <source>
        <dbReference type="EMBL" id="RZU41759.1"/>
    </source>
</evidence>
<accession>A0A4Q7YXE4</accession>
<dbReference type="AlphaFoldDB" id="A0A4Q7YXE4"/>
<keyword evidence="3" id="KW-1185">Reference proteome</keyword>
<evidence type="ECO:0000313" key="3">
    <source>
        <dbReference type="Proteomes" id="UP000292958"/>
    </source>
</evidence>
<keyword evidence="1" id="KW-0812">Transmembrane</keyword>
<dbReference type="EMBL" id="SHKW01000001">
    <property type="protein sequence ID" value="RZU41759.1"/>
    <property type="molecule type" value="Genomic_DNA"/>
</dbReference>
<keyword evidence="1" id="KW-1133">Transmembrane helix</keyword>
<dbReference type="Proteomes" id="UP000292958">
    <property type="component" value="Unassembled WGS sequence"/>
</dbReference>
<proteinExistence type="predicted"/>
<name>A0A4Q7YXE4_9BACT</name>